<dbReference type="InterPro" id="IPR007345">
    <property type="entry name" value="Polysacch_pyruvyl_Trfase"/>
</dbReference>
<feature type="domain" description="Polysaccharide pyruvyl transferase" evidence="1">
    <location>
        <begin position="58"/>
        <end position="187"/>
    </location>
</feature>
<dbReference type="HOGENOM" id="CLU_064297_0_0_3"/>
<evidence type="ECO:0000313" key="2">
    <source>
        <dbReference type="EMBL" id="AFZ58944.1"/>
    </source>
</evidence>
<dbReference type="KEGG" id="acy:Anacy_3549"/>
<reference evidence="3" key="1">
    <citation type="journal article" date="2013" name="Proc. Natl. Acad. Sci. U.S.A.">
        <title>Improving the coverage of the cyanobacterial phylum using diversity-driven genome sequencing.</title>
        <authorList>
            <person name="Shih P.M."/>
            <person name="Wu D."/>
            <person name="Latifi A."/>
            <person name="Axen S.D."/>
            <person name="Fewer D.P."/>
            <person name="Talla E."/>
            <person name="Calteau A."/>
            <person name="Cai F."/>
            <person name="Tandeau de Marsac N."/>
            <person name="Rippka R."/>
            <person name="Herdman M."/>
            <person name="Sivonen K."/>
            <person name="Coursin T."/>
            <person name="Laurent T."/>
            <person name="Goodwin L."/>
            <person name="Nolan M."/>
            <person name="Davenport K.W."/>
            <person name="Han C.S."/>
            <person name="Rubin E.M."/>
            <person name="Eisen J.A."/>
            <person name="Woyke T."/>
            <person name="Gugger M."/>
            <person name="Kerfeld C.A."/>
        </authorList>
    </citation>
    <scope>NUCLEOTIDE SEQUENCE [LARGE SCALE GENOMIC DNA]</scope>
    <source>
        <strain evidence="3">ATCC 27899 / PCC 7122</strain>
    </source>
</reference>
<organism evidence="2 3">
    <name type="scientific">Anabaena cylindrica (strain ATCC 27899 / PCC 7122)</name>
    <dbReference type="NCBI Taxonomy" id="272123"/>
    <lineage>
        <taxon>Bacteria</taxon>
        <taxon>Bacillati</taxon>
        <taxon>Cyanobacteriota</taxon>
        <taxon>Cyanophyceae</taxon>
        <taxon>Nostocales</taxon>
        <taxon>Nostocaceae</taxon>
        <taxon>Anabaena</taxon>
    </lineage>
</organism>
<dbReference type="PATRIC" id="fig|272123.3.peg.3859"/>
<dbReference type="RefSeq" id="WP_015215566.1">
    <property type="nucleotide sequence ID" value="NC_019771.1"/>
</dbReference>
<sequence>MKLFYYQENNFGDKLNPWLWSQLIPEVIDEDQSTAFIGIGTLINDKLPLKTKNARLRVIFGSGVGYAQGVPQIDKSYKIYCLRGPLSAQALGVSTKLAVTDGAILIRKLFNSNSKKLYKFSYIPHYEMAGEGWRLVCERLGFGYIDPRWPIEKVLSCISQSQVILAEAMHGAIIADSLRIPWIPVVSNSTILSFKWQDWCQSIDTEYKPSYVKRLHHPRQKLDILLPARLTRDWFRQQEAASQLLNITKTVHPSLSTDKKVENLTEEMDKILQKFKEDLAKGAFIK</sequence>
<dbReference type="Pfam" id="PF04230">
    <property type="entry name" value="PS_pyruv_trans"/>
    <property type="match status" value="1"/>
</dbReference>
<keyword evidence="3" id="KW-1185">Reference proteome</keyword>
<protein>
    <submittedName>
        <fullName evidence="2">Succinoglycan biosynthesis ketolase</fullName>
    </submittedName>
</protein>
<accession>K9ZJJ2</accession>
<gene>
    <name evidence="2" type="ordered locus">Anacy_3549</name>
</gene>
<evidence type="ECO:0000313" key="3">
    <source>
        <dbReference type="Proteomes" id="UP000010474"/>
    </source>
</evidence>
<dbReference type="eggNOG" id="COG2327">
    <property type="taxonomic scope" value="Bacteria"/>
</dbReference>
<evidence type="ECO:0000259" key="1">
    <source>
        <dbReference type="Pfam" id="PF04230"/>
    </source>
</evidence>
<dbReference type="AlphaFoldDB" id="K9ZJJ2"/>
<proteinExistence type="predicted"/>
<dbReference type="Proteomes" id="UP000010474">
    <property type="component" value="Chromosome"/>
</dbReference>
<name>K9ZJJ2_ANACC</name>
<dbReference type="OrthoDB" id="9803627at2"/>
<dbReference type="EMBL" id="CP003659">
    <property type="protein sequence ID" value="AFZ58944.1"/>
    <property type="molecule type" value="Genomic_DNA"/>
</dbReference>
<dbReference type="STRING" id="272123.Anacy_3549"/>